<dbReference type="Gene3D" id="1.20.1250.20">
    <property type="entry name" value="MFS general substrate transporter like domains"/>
    <property type="match status" value="1"/>
</dbReference>
<evidence type="ECO:0000256" key="6">
    <source>
        <dbReference type="ARBA" id="ARBA00023136"/>
    </source>
</evidence>
<feature type="compositionally biased region" description="Basic and acidic residues" evidence="7">
    <location>
        <begin position="51"/>
        <end position="65"/>
    </location>
</feature>
<dbReference type="PROSITE" id="PS50850">
    <property type="entry name" value="MFS"/>
    <property type="match status" value="1"/>
</dbReference>
<feature type="transmembrane region" description="Helical" evidence="8">
    <location>
        <begin position="188"/>
        <end position="208"/>
    </location>
</feature>
<feature type="domain" description="Major facilitator superfamily (MFS) profile" evidence="9">
    <location>
        <begin position="88"/>
        <end position="501"/>
    </location>
</feature>
<evidence type="ECO:0000256" key="1">
    <source>
        <dbReference type="ARBA" id="ARBA00004141"/>
    </source>
</evidence>
<evidence type="ECO:0000256" key="4">
    <source>
        <dbReference type="ARBA" id="ARBA00022692"/>
    </source>
</evidence>
<evidence type="ECO:0000256" key="5">
    <source>
        <dbReference type="ARBA" id="ARBA00022989"/>
    </source>
</evidence>
<keyword evidence="11" id="KW-1185">Reference proteome</keyword>
<feature type="transmembrane region" description="Helical" evidence="8">
    <location>
        <begin position="358"/>
        <end position="375"/>
    </location>
</feature>
<name>A0AAV5RR51_MAUHU</name>
<comment type="subcellular location">
    <subcellularLocation>
        <location evidence="1">Membrane</location>
        <topology evidence="1">Multi-pass membrane protein</topology>
    </subcellularLocation>
</comment>
<feature type="transmembrane region" description="Helical" evidence="8">
    <location>
        <begin position="229"/>
        <end position="252"/>
    </location>
</feature>
<dbReference type="PANTHER" id="PTHR23508">
    <property type="entry name" value="CARBOXYLIC ACID TRANSPORTER PROTEIN HOMOLOG"/>
    <property type="match status" value="1"/>
</dbReference>
<dbReference type="GO" id="GO:0005886">
    <property type="term" value="C:plasma membrane"/>
    <property type="evidence" value="ECO:0007669"/>
    <property type="project" value="TreeGrafter"/>
</dbReference>
<dbReference type="Proteomes" id="UP001377567">
    <property type="component" value="Unassembled WGS sequence"/>
</dbReference>
<evidence type="ECO:0000259" key="9">
    <source>
        <dbReference type="PROSITE" id="PS50850"/>
    </source>
</evidence>
<feature type="transmembrane region" description="Helical" evidence="8">
    <location>
        <begin position="302"/>
        <end position="324"/>
    </location>
</feature>
<gene>
    <name evidence="10" type="ORF">DAKH74_005140</name>
</gene>
<keyword evidence="3" id="KW-0813">Transport</keyword>
<dbReference type="Pfam" id="PF00083">
    <property type="entry name" value="Sugar_tr"/>
    <property type="match status" value="2"/>
</dbReference>
<keyword evidence="5 8" id="KW-1133">Transmembrane helix</keyword>
<proteinExistence type="inferred from homology"/>
<dbReference type="PANTHER" id="PTHR23508:SF10">
    <property type="entry name" value="CARBOXYLIC ACID TRANSPORTER PROTEIN HOMOLOG"/>
    <property type="match status" value="1"/>
</dbReference>
<feature type="transmembrane region" description="Helical" evidence="8">
    <location>
        <begin position="381"/>
        <end position="402"/>
    </location>
</feature>
<feature type="transmembrane region" description="Helical" evidence="8">
    <location>
        <begin position="157"/>
        <end position="176"/>
    </location>
</feature>
<feature type="region of interest" description="Disordered" evidence="7">
    <location>
        <begin position="526"/>
        <end position="569"/>
    </location>
</feature>
<evidence type="ECO:0000313" key="10">
    <source>
        <dbReference type="EMBL" id="GMM53898.1"/>
    </source>
</evidence>
<dbReference type="AlphaFoldDB" id="A0AAV5RR51"/>
<evidence type="ECO:0000256" key="8">
    <source>
        <dbReference type="SAM" id="Phobius"/>
    </source>
</evidence>
<dbReference type="GO" id="GO:0001406">
    <property type="term" value="F:glycerophosphodiester transmembrane transporter activity"/>
    <property type="evidence" value="ECO:0007669"/>
    <property type="project" value="UniProtKB-ARBA"/>
</dbReference>
<dbReference type="InterPro" id="IPR005828">
    <property type="entry name" value="MFS_sugar_transport-like"/>
</dbReference>
<evidence type="ECO:0000256" key="3">
    <source>
        <dbReference type="ARBA" id="ARBA00022448"/>
    </source>
</evidence>
<feature type="compositionally biased region" description="Basic and acidic residues" evidence="7">
    <location>
        <begin position="542"/>
        <end position="561"/>
    </location>
</feature>
<evidence type="ECO:0000256" key="7">
    <source>
        <dbReference type="SAM" id="MobiDB-lite"/>
    </source>
</evidence>
<keyword evidence="6 8" id="KW-0472">Membrane</keyword>
<evidence type="ECO:0000313" key="11">
    <source>
        <dbReference type="Proteomes" id="UP001377567"/>
    </source>
</evidence>
<feature type="transmembrane region" description="Helical" evidence="8">
    <location>
        <begin position="447"/>
        <end position="466"/>
    </location>
</feature>
<organism evidence="10 11">
    <name type="scientific">Maudiozyma humilis</name>
    <name type="common">Sour dough yeast</name>
    <name type="synonym">Kazachstania humilis</name>
    <dbReference type="NCBI Taxonomy" id="51915"/>
    <lineage>
        <taxon>Eukaryota</taxon>
        <taxon>Fungi</taxon>
        <taxon>Dikarya</taxon>
        <taxon>Ascomycota</taxon>
        <taxon>Saccharomycotina</taxon>
        <taxon>Saccharomycetes</taxon>
        <taxon>Saccharomycetales</taxon>
        <taxon>Saccharomycetaceae</taxon>
        <taxon>Maudiozyma</taxon>
    </lineage>
</organism>
<feature type="transmembrane region" description="Helical" evidence="8">
    <location>
        <begin position="264"/>
        <end position="282"/>
    </location>
</feature>
<dbReference type="InterPro" id="IPR020846">
    <property type="entry name" value="MFS_dom"/>
</dbReference>
<feature type="transmembrane region" description="Helical" evidence="8">
    <location>
        <begin position="125"/>
        <end position="145"/>
    </location>
</feature>
<feature type="region of interest" description="Disordered" evidence="7">
    <location>
        <begin position="39"/>
        <end position="77"/>
    </location>
</feature>
<feature type="transmembrane region" description="Helical" evidence="8">
    <location>
        <begin position="409"/>
        <end position="427"/>
    </location>
</feature>
<feature type="transmembrane region" description="Helical" evidence="8">
    <location>
        <begin position="478"/>
        <end position="497"/>
    </location>
</feature>
<comment type="similarity">
    <text evidence="2">Belongs to the major facilitator superfamily. Sugar transporter (TC 2.A.1.1) family.</text>
</comment>
<dbReference type="GO" id="GO:0046943">
    <property type="term" value="F:carboxylic acid transmembrane transporter activity"/>
    <property type="evidence" value="ECO:0007669"/>
    <property type="project" value="TreeGrafter"/>
</dbReference>
<accession>A0AAV5RR51</accession>
<sequence length="569" mass="62673">MIDYEDKHLTKPTLRDLPTSLAEFKATLVGRHRRECIITQPHKSQASADADTPKDHDNISIDSVEKPGGNDPSYDEEEEILPRDKYWAIVTTGAGLFSDGYINNSISSVSSCLKSIYGKKYTDSLAIQHISSIVFVGTVVGQLLFGFLSDHYSRKRSMLIGTTMLIVFTILCAGAWGKGTSGTEPGGLFAALTAWRFFLGIAVGSEYSSGSPAAAEASNMLPSGKRNRWFMWFTNFAIDSGFVLGAFVPLIMLWICGERHLTPVWRISIGLGALPPISLFFLRLQYKEGKRFRETQFQHGHVPYWLIVKFYWLRTSVIALIWFLYDFSSYGFGTYSSIIIGLVLPADAPLYQNFGWNVVLNLFYIPGAFLGGYAADYFGPRLALTVGLVVQTAIGYGIAGGLDHLQKHIAGFVVMYGVFMTLGEFSAGNNTLLIASKIYATPVRGSLYGISAMIGKVGAFVGSWVFPTIIRKYGLPACYWVASTLCLFSAVLGYFLLPDLDQEAMDREDDRFRAYLRDAGYDMSRMGPGIPSGADIGATSVAERDPSHSDLSDDTASKKLEQVVTVEQR</sequence>
<dbReference type="EMBL" id="BTGD01000001">
    <property type="protein sequence ID" value="GMM53898.1"/>
    <property type="molecule type" value="Genomic_DNA"/>
</dbReference>
<evidence type="ECO:0000256" key="2">
    <source>
        <dbReference type="ARBA" id="ARBA00010992"/>
    </source>
</evidence>
<reference evidence="10 11" key="1">
    <citation type="journal article" date="2023" name="Elife">
        <title>Identification of key yeast species and microbe-microbe interactions impacting larval growth of Drosophila in the wild.</title>
        <authorList>
            <person name="Mure A."/>
            <person name="Sugiura Y."/>
            <person name="Maeda R."/>
            <person name="Honda K."/>
            <person name="Sakurai N."/>
            <person name="Takahashi Y."/>
            <person name="Watada M."/>
            <person name="Katoh T."/>
            <person name="Gotoh A."/>
            <person name="Gotoh Y."/>
            <person name="Taniguchi I."/>
            <person name="Nakamura K."/>
            <person name="Hayashi T."/>
            <person name="Katayama T."/>
            <person name="Uemura T."/>
            <person name="Hattori Y."/>
        </authorList>
    </citation>
    <scope>NUCLEOTIDE SEQUENCE [LARGE SCALE GENOMIC DNA]</scope>
    <source>
        <strain evidence="10 11">KH-74</strain>
    </source>
</reference>
<comment type="caution">
    <text evidence="10">The sequence shown here is derived from an EMBL/GenBank/DDBJ whole genome shotgun (WGS) entry which is preliminary data.</text>
</comment>
<dbReference type="InterPro" id="IPR036259">
    <property type="entry name" value="MFS_trans_sf"/>
</dbReference>
<keyword evidence="4 8" id="KW-0812">Transmembrane</keyword>
<dbReference type="FunFam" id="1.20.1250.20:FF:000140">
    <property type="entry name" value="Putative MFS phospholipid transporter"/>
    <property type="match status" value="1"/>
</dbReference>
<dbReference type="SUPFAM" id="SSF103473">
    <property type="entry name" value="MFS general substrate transporter"/>
    <property type="match status" value="1"/>
</dbReference>
<protein>
    <recommendedName>
        <fullName evidence="9">Major facilitator superfamily (MFS) profile domain-containing protein</fullName>
    </recommendedName>
</protein>